<dbReference type="EMBL" id="JAERUA010000014">
    <property type="protein sequence ID" value="KAI1890268.1"/>
    <property type="molecule type" value="Genomic_DNA"/>
</dbReference>
<comment type="caution">
    <text evidence="1">The sequence shown here is derived from an EMBL/GenBank/DDBJ whole genome shotgun (WGS) entry which is preliminary data.</text>
</comment>
<evidence type="ECO:0000313" key="2">
    <source>
        <dbReference type="Proteomes" id="UP000829720"/>
    </source>
</evidence>
<gene>
    <name evidence="1" type="ORF">AGOR_G00151990</name>
</gene>
<accession>A0A8T3D6H7</accession>
<organism evidence="1 2">
    <name type="scientific">Albula goreensis</name>
    <dbReference type="NCBI Taxonomy" id="1534307"/>
    <lineage>
        <taxon>Eukaryota</taxon>
        <taxon>Metazoa</taxon>
        <taxon>Chordata</taxon>
        <taxon>Craniata</taxon>
        <taxon>Vertebrata</taxon>
        <taxon>Euteleostomi</taxon>
        <taxon>Actinopterygii</taxon>
        <taxon>Neopterygii</taxon>
        <taxon>Teleostei</taxon>
        <taxon>Albuliformes</taxon>
        <taxon>Albulidae</taxon>
        <taxon>Albula</taxon>
    </lineage>
</organism>
<sequence>MESSKNKAGSEVWQDAGWSHTKGAWLWNGRPFTLAGPAVVRDQGDQLRQANDLVNDTALARHFRLCVSPLAVVFTFGVTVVYKPSPSHQGTPQVSVSCSVVGSRV</sequence>
<name>A0A8T3D6H7_9TELE</name>
<dbReference type="Proteomes" id="UP000829720">
    <property type="component" value="Unassembled WGS sequence"/>
</dbReference>
<evidence type="ECO:0000313" key="1">
    <source>
        <dbReference type="EMBL" id="KAI1890268.1"/>
    </source>
</evidence>
<proteinExistence type="predicted"/>
<reference evidence="1" key="1">
    <citation type="submission" date="2021-01" db="EMBL/GenBank/DDBJ databases">
        <authorList>
            <person name="Zahm M."/>
            <person name="Roques C."/>
            <person name="Cabau C."/>
            <person name="Klopp C."/>
            <person name="Donnadieu C."/>
            <person name="Jouanno E."/>
            <person name="Lampietro C."/>
            <person name="Louis A."/>
            <person name="Herpin A."/>
            <person name="Echchiki A."/>
            <person name="Berthelot C."/>
            <person name="Parey E."/>
            <person name="Roest-Crollius H."/>
            <person name="Braasch I."/>
            <person name="Postlethwait J."/>
            <person name="Bobe J."/>
            <person name="Montfort J."/>
            <person name="Bouchez O."/>
            <person name="Begum T."/>
            <person name="Mejri S."/>
            <person name="Adams A."/>
            <person name="Chen W.-J."/>
            <person name="Guiguen Y."/>
        </authorList>
    </citation>
    <scope>NUCLEOTIDE SEQUENCE</scope>
    <source>
        <tissue evidence="1">Blood</tissue>
    </source>
</reference>
<keyword evidence="2" id="KW-1185">Reference proteome</keyword>
<protein>
    <submittedName>
        <fullName evidence="1">Uncharacterized protein</fullName>
    </submittedName>
</protein>
<dbReference type="AlphaFoldDB" id="A0A8T3D6H7"/>